<evidence type="ECO:0000313" key="1">
    <source>
        <dbReference type="EMBL" id="BAU76119.1"/>
    </source>
</evidence>
<keyword evidence="2" id="KW-1185">Reference proteome</keyword>
<gene>
    <name evidence="1" type="ORF">KF707C_44310</name>
</gene>
<reference evidence="2" key="1">
    <citation type="submission" date="2015-05" db="EMBL/GenBank/DDBJ databases">
        <title>Draft genome sequencing of a biphenyl-degrading bacterium, Pseudomonas balearica KF707 (=NBRC110670).</title>
        <authorList>
            <person name="Kimura N."/>
            <person name="Hirose J."/>
            <person name="Watanabe T."/>
            <person name="Suenaga H."/>
            <person name="Fujihara H."/>
            <person name="Noguchi M."/>
            <person name="Hashimoto M."/>
            <person name="Shimodaira J."/>
            <person name="Tsuchikane K."/>
            <person name="Hosoyama A."/>
            <person name="Yamazoe A."/>
            <person name="Fujita N."/>
            <person name="Furukawa K."/>
        </authorList>
    </citation>
    <scope>NUCLEOTIDE SEQUENCE [LARGE SCALE GENOMIC DNA]</scope>
    <source>
        <strain evidence="2">DSM 10086 / NBRC 110670 / KF707</strain>
    </source>
</reference>
<protein>
    <submittedName>
        <fullName evidence="1">Uncharacterized protein</fullName>
    </submittedName>
</protein>
<reference evidence="1 2" key="2">
    <citation type="journal article" date="2017" name="Int. J. Syst. Evol. Microbiol.">
        <title>Pseudomonas furukawaii sp. nov., a polychlorinated biphenyl-degrading bacterium isolated from biphenyl-contaminated soil in Japan.</title>
        <authorList>
            <person name="Kimura N."/>
            <person name="Watanabe T."/>
            <person name="Suenaga H."/>
            <person name="Fujihara H."/>
            <person name="Futagami T."/>
            <person name="Goto M."/>
            <person name="Hanada S."/>
            <person name="Hirose J."/>
        </authorList>
    </citation>
    <scope>NUCLEOTIDE SEQUENCE [LARGE SCALE GENOMIC DNA]</scope>
    <source>
        <strain evidence="2">DSM 10086 / NBRC 110670 / KF707</strain>
    </source>
</reference>
<evidence type="ECO:0000313" key="2">
    <source>
        <dbReference type="Proteomes" id="UP000218554"/>
    </source>
</evidence>
<name>A0AAD1C5P9_METFU</name>
<dbReference type="Proteomes" id="UP000218554">
    <property type="component" value="Chromosome"/>
</dbReference>
<dbReference type="KEGG" id="pfuw:KF707C_44310"/>
<sequence>MPDYQESAVAGTRWVRCGYLGVNNPRPHLGDPSVTFVEEEVIALGDGRELITPLGNLVEPVNAGNLGESFDLLHPETGAVLGQMTYQDLYVALASAYRHVAGKRDQAATEPPLELPAE</sequence>
<dbReference type="EMBL" id="AP014862">
    <property type="protein sequence ID" value="BAU76119.1"/>
    <property type="molecule type" value="Genomic_DNA"/>
</dbReference>
<organism evidence="1 2">
    <name type="scientific">Metapseudomonas furukawaii</name>
    <name type="common">Pseudomonas furukawaii</name>
    <dbReference type="NCBI Taxonomy" id="1149133"/>
    <lineage>
        <taxon>Bacteria</taxon>
        <taxon>Pseudomonadati</taxon>
        <taxon>Pseudomonadota</taxon>
        <taxon>Gammaproteobacteria</taxon>
        <taxon>Pseudomonadales</taxon>
        <taxon>Pseudomonadaceae</taxon>
        <taxon>Metapseudomonas</taxon>
    </lineage>
</organism>
<proteinExistence type="predicted"/>
<dbReference type="AlphaFoldDB" id="A0AAD1C5P9"/>
<dbReference type="RefSeq" id="WP_004421284.1">
    <property type="nucleotide sequence ID" value="NZ_AJMR01000099.1"/>
</dbReference>
<accession>A0AAD1C5P9</accession>